<dbReference type="EnsemblBacteria" id="BAA80971">
    <property type="protein sequence ID" value="BAA80971"/>
    <property type="gene ID" value="APE_1961"/>
</dbReference>
<protein>
    <submittedName>
        <fullName evidence="2">Oxidoreductase, aldo/keto reductase family</fullName>
    </submittedName>
</protein>
<dbReference type="GO" id="GO:0016491">
    <property type="term" value="F:oxidoreductase activity"/>
    <property type="evidence" value="ECO:0007669"/>
    <property type="project" value="InterPro"/>
</dbReference>
<dbReference type="InterPro" id="IPR036812">
    <property type="entry name" value="NAD(P)_OxRdtase_dom_sf"/>
</dbReference>
<dbReference type="RefSeq" id="WP_010866704.1">
    <property type="nucleotide sequence ID" value="NC_000854.2"/>
</dbReference>
<dbReference type="PROSITE" id="PS00062">
    <property type="entry name" value="ALDOKETO_REDUCTASE_2"/>
    <property type="match status" value="1"/>
</dbReference>
<dbReference type="InterPro" id="IPR023210">
    <property type="entry name" value="NADP_OxRdtase_dom"/>
</dbReference>
<dbReference type="PANTHER" id="PTHR43638:SF3">
    <property type="entry name" value="ALDEHYDE REDUCTASE"/>
    <property type="match status" value="1"/>
</dbReference>
<dbReference type="PIR" id="C72498">
    <property type="entry name" value="C72498"/>
</dbReference>
<dbReference type="InterPro" id="IPR020471">
    <property type="entry name" value="AKR"/>
</dbReference>
<dbReference type="Gene3D" id="3.20.20.100">
    <property type="entry name" value="NADP-dependent oxidoreductase domain"/>
    <property type="match status" value="1"/>
</dbReference>
<dbReference type="PIRSF" id="PIRSF000097">
    <property type="entry name" value="AKR"/>
    <property type="match status" value="1"/>
</dbReference>
<keyword evidence="3" id="KW-1185">Reference proteome</keyword>
<accession>Q9YAH8</accession>
<dbReference type="Pfam" id="PF00248">
    <property type="entry name" value="Aldo_ket_red"/>
    <property type="match status" value="1"/>
</dbReference>
<dbReference type="STRING" id="272557.APE_1961"/>
<dbReference type="CDD" id="cd19072">
    <property type="entry name" value="AKR_AKR3F1-like"/>
    <property type="match status" value="1"/>
</dbReference>
<dbReference type="PRINTS" id="PR00069">
    <property type="entry name" value="ALDKETRDTASE"/>
</dbReference>
<evidence type="ECO:0000313" key="3">
    <source>
        <dbReference type="Proteomes" id="UP000002518"/>
    </source>
</evidence>
<dbReference type="Proteomes" id="UP000002518">
    <property type="component" value="Chromosome"/>
</dbReference>
<dbReference type="AlphaFoldDB" id="Q9YAH8"/>
<dbReference type="KEGG" id="ape:APE_1961"/>
<evidence type="ECO:0000259" key="1">
    <source>
        <dbReference type="Pfam" id="PF00248"/>
    </source>
</evidence>
<feature type="domain" description="NADP-dependent oxidoreductase" evidence="1">
    <location>
        <begin position="24"/>
        <end position="271"/>
    </location>
</feature>
<name>Q9YAH8_AERPE</name>
<proteinExistence type="predicted"/>
<dbReference type="SUPFAM" id="SSF51430">
    <property type="entry name" value="NAD(P)-linked oxidoreductase"/>
    <property type="match status" value="1"/>
</dbReference>
<dbReference type="EMBL" id="BA000002">
    <property type="protein sequence ID" value="BAA80971.1"/>
    <property type="molecule type" value="Genomic_DNA"/>
</dbReference>
<evidence type="ECO:0000313" key="2">
    <source>
        <dbReference type="EMBL" id="BAA80971.1"/>
    </source>
</evidence>
<reference evidence="2 3" key="1">
    <citation type="journal article" date="1999" name="DNA Res.">
        <title>Complete genome sequence of an aerobic hyper-thermophilic crenarchaeon, Aeropyrum pernix K1.</title>
        <authorList>
            <person name="Kawarabayasi Y."/>
            <person name="Hino Y."/>
            <person name="Horikawa H."/>
            <person name="Yamazaki S."/>
            <person name="Haikawa Y."/>
            <person name="Jin-no K."/>
            <person name="Takahashi M."/>
            <person name="Sekine M."/>
            <person name="Baba S."/>
            <person name="Ankai A."/>
            <person name="Kosugi H."/>
            <person name="Hosoyama A."/>
            <person name="Fukui S."/>
            <person name="Nagai Y."/>
            <person name="Nishijima K."/>
            <person name="Nakazawa H."/>
            <person name="Takamiya M."/>
            <person name="Masuda S."/>
            <person name="Funahashi T."/>
            <person name="Tanaka T."/>
            <person name="Kudoh Y."/>
            <person name="Yamazaki J."/>
            <person name="Kushida N."/>
            <person name="Oguchi A."/>
            <person name="Aoki K."/>
            <person name="Kubota K."/>
            <person name="Nakamura Y."/>
            <person name="Nomura N."/>
            <person name="Sako Y."/>
            <person name="Kikuchi H."/>
        </authorList>
    </citation>
    <scope>NUCLEOTIDE SEQUENCE [LARGE SCALE GENOMIC DNA]</scope>
    <source>
        <strain evidence="3">ATCC 700893 / DSM 11879 / JCM 9820 / NBRC 100138 / K1</strain>
    </source>
</reference>
<organism evidence="2 3">
    <name type="scientific">Aeropyrum pernix (strain ATCC 700893 / DSM 11879 / JCM 9820 / NBRC 100138 / K1)</name>
    <dbReference type="NCBI Taxonomy" id="272557"/>
    <lineage>
        <taxon>Archaea</taxon>
        <taxon>Thermoproteota</taxon>
        <taxon>Thermoprotei</taxon>
        <taxon>Desulfurococcales</taxon>
        <taxon>Desulfurococcaceae</taxon>
        <taxon>Aeropyrum</taxon>
    </lineage>
</organism>
<dbReference type="eggNOG" id="arCOG01619">
    <property type="taxonomic scope" value="Archaea"/>
</dbReference>
<gene>
    <name evidence="2" type="ordered locus">APE_1961</name>
</gene>
<sequence length="272" mass="30747">MPLFPIDYNDFKPIGKTKERLSAVGLGTWAIRDYSSALESYVYAIERGINHIDTAEMYGAGEAERFVGKVLRSVGRDRVYVVTKLYPFRFRDPDEAVKAARASAERMGVSYVDIILIHWPDPQTPIKDQVKSLEAIAEAGLARYIGVSNFSKEQLEEALTATKKHEIVVNQVKYSVLDRRAEELIPLAVEKSILLEAYSPLERGHVAEVRLLAKIGRQYGKTPVQVALNFIVSRPNFIAIPKAERREHVDEILGSLGWRLKPEDIELIEEKL</sequence>
<dbReference type="GeneID" id="1446372"/>
<dbReference type="InterPro" id="IPR018170">
    <property type="entry name" value="Aldo/ket_reductase_CS"/>
</dbReference>
<dbReference type="PANTHER" id="PTHR43638">
    <property type="entry name" value="OXIDOREDUCTASE, ALDO/KETO REDUCTASE FAMILY PROTEIN"/>
    <property type="match status" value="1"/>
</dbReference>